<dbReference type="EMBL" id="LT607413">
    <property type="protein sequence ID" value="SCF27412.1"/>
    <property type="molecule type" value="Genomic_DNA"/>
</dbReference>
<evidence type="ECO:0000313" key="2">
    <source>
        <dbReference type="EMBL" id="SCF27412.1"/>
    </source>
</evidence>
<dbReference type="InParanoid" id="A0A1C4Z309"/>
<protein>
    <submittedName>
        <fullName evidence="2">Pyridoxamine 5'-phosphate oxidase</fullName>
    </submittedName>
</protein>
<dbReference type="Proteomes" id="UP000198253">
    <property type="component" value="Chromosome I"/>
</dbReference>
<dbReference type="InterPro" id="IPR012349">
    <property type="entry name" value="Split_barrel_FMN-bd"/>
</dbReference>
<organism evidence="2 3">
    <name type="scientific">Micromonospora echinospora</name>
    <name type="common">Micromonospora purpurea</name>
    <dbReference type="NCBI Taxonomy" id="1877"/>
    <lineage>
        <taxon>Bacteria</taxon>
        <taxon>Bacillati</taxon>
        <taxon>Actinomycetota</taxon>
        <taxon>Actinomycetes</taxon>
        <taxon>Micromonosporales</taxon>
        <taxon>Micromonosporaceae</taxon>
        <taxon>Micromonospora</taxon>
    </lineage>
</organism>
<proteinExistence type="predicted"/>
<dbReference type="SUPFAM" id="SSF50475">
    <property type="entry name" value="FMN-binding split barrel"/>
    <property type="match status" value="1"/>
</dbReference>
<name>A0A1C4Z309_MICEC</name>
<reference evidence="3" key="1">
    <citation type="submission" date="2016-06" db="EMBL/GenBank/DDBJ databases">
        <authorList>
            <person name="Varghese N."/>
            <person name="Submissions Spin"/>
        </authorList>
    </citation>
    <scope>NUCLEOTIDE SEQUENCE [LARGE SCALE GENOMIC DNA]</scope>
    <source>
        <strain evidence="3">DSM 43816</strain>
    </source>
</reference>
<dbReference type="InterPro" id="IPR011576">
    <property type="entry name" value="Pyridox_Oxase_N"/>
</dbReference>
<keyword evidence="3" id="KW-1185">Reference proteome</keyword>
<dbReference type="Gene3D" id="2.30.110.10">
    <property type="entry name" value="Electron Transport, Fmn-binding Protein, Chain A"/>
    <property type="match status" value="1"/>
</dbReference>
<dbReference type="RefSeq" id="WP_088983567.1">
    <property type="nucleotide sequence ID" value="NZ_LT607413.1"/>
</dbReference>
<evidence type="ECO:0000313" key="3">
    <source>
        <dbReference type="Proteomes" id="UP000198253"/>
    </source>
</evidence>
<sequence length="140" mass="15977">MAADFDIDAFLAQPLTARVATNGPTVRPTWYLWEDHAFWIITGPWGKLRDHVQADPALAITVDTCDIATGLVRQVIARGRAELLPFDTPRGRRKLSRYLGPDETVWDTRFQLHDDLAERGTTWLRLRPTFITARDLSYQA</sequence>
<dbReference type="OrthoDB" id="162914at2"/>
<evidence type="ECO:0000259" key="1">
    <source>
        <dbReference type="Pfam" id="PF01243"/>
    </source>
</evidence>
<dbReference type="AlphaFoldDB" id="A0A1C4Z309"/>
<dbReference type="Pfam" id="PF01243">
    <property type="entry name" value="PNPOx_N"/>
    <property type="match status" value="1"/>
</dbReference>
<feature type="domain" description="Pyridoxamine 5'-phosphate oxidase N-terminal" evidence="1">
    <location>
        <begin position="7"/>
        <end position="85"/>
    </location>
</feature>
<gene>
    <name evidence="2" type="ORF">GA0070618_4721</name>
</gene>
<accession>A0A1C4Z309</accession>